<feature type="domain" description="Helicase ATP-binding" evidence="18">
    <location>
        <begin position="1315"/>
        <end position="1488"/>
    </location>
</feature>
<dbReference type="GO" id="GO:0045892">
    <property type="term" value="P:negative regulation of DNA-templated transcription"/>
    <property type="evidence" value="ECO:0007669"/>
    <property type="project" value="EnsemblFungi"/>
</dbReference>
<dbReference type="GO" id="GO:0045898">
    <property type="term" value="P:regulation of RNA polymerase II transcription preinitiation complex assembly"/>
    <property type="evidence" value="ECO:0007669"/>
    <property type="project" value="EnsemblFungi"/>
</dbReference>
<accession>A0A0P7BT18</accession>
<dbReference type="STRING" id="78410.A0A0P7BT18"/>
<dbReference type="Gene3D" id="3.40.50.10810">
    <property type="entry name" value="Tandem AAA-ATPase domain"/>
    <property type="match status" value="1"/>
</dbReference>
<keyword evidence="8" id="KW-0805">Transcription regulation</keyword>
<feature type="compositionally biased region" description="Acidic residues" evidence="17">
    <location>
        <begin position="102"/>
        <end position="112"/>
    </location>
</feature>
<feature type="region of interest" description="Disordered" evidence="17">
    <location>
        <begin position="696"/>
        <end position="739"/>
    </location>
</feature>
<dbReference type="PANTHER" id="PTHR36498">
    <property type="entry name" value="TATA-BINDING PROTEIN-ASSOCIATED FACTOR 172"/>
    <property type="match status" value="1"/>
</dbReference>
<reference evidence="20 21" key="1">
    <citation type="submission" date="2015-09" db="EMBL/GenBank/DDBJ databases">
        <title>Draft genome of a European isolate of the apple canker pathogen Neonectria ditissima.</title>
        <authorList>
            <person name="Gomez-Cortecero A."/>
            <person name="Harrison R.J."/>
            <person name="Armitage A.D."/>
        </authorList>
    </citation>
    <scope>NUCLEOTIDE SEQUENCE [LARGE SCALE GENOMIC DNA]</scope>
    <source>
        <strain evidence="20 21">R09/05</strain>
    </source>
</reference>
<dbReference type="PANTHER" id="PTHR36498:SF1">
    <property type="entry name" value="TATA-BINDING PROTEIN-ASSOCIATED FACTOR 172"/>
    <property type="match status" value="1"/>
</dbReference>
<dbReference type="GO" id="GO:0017025">
    <property type="term" value="F:TBP-class protein binding"/>
    <property type="evidence" value="ECO:0007669"/>
    <property type="project" value="EnsemblFungi"/>
</dbReference>
<dbReference type="Gene3D" id="1.25.10.10">
    <property type="entry name" value="Leucine-rich Repeat Variant"/>
    <property type="match status" value="2"/>
</dbReference>
<dbReference type="InterPro" id="IPR038718">
    <property type="entry name" value="SNF2-like_sf"/>
</dbReference>
<dbReference type="FunFam" id="1.25.10.10:FF:000445">
    <property type="entry name" value="Related to MOT1-transcriptional accessory protein"/>
    <property type="match status" value="1"/>
</dbReference>
<dbReference type="PROSITE" id="PS51192">
    <property type="entry name" value="HELICASE_ATP_BIND_1"/>
    <property type="match status" value="1"/>
</dbReference>
<dbReference type="EMBL" id="LKCW01000032">
    <property type="protein sequence ID" value="KPM43503.1"/>
    <property type="molecule type" value="Genomic_DNA"/>
</dbReference>
<evidence type="ECO:0000259" key="18">
    <source>
        <dbReference type="PROSITE" id="PS51192"/>
    </source>
</evidence>
<dbReference type="InterPro" id="IPR022707">
    <property type="entry name" value="Mot1_central_dom"/>
</dbReference>
<dbReference type="Pfam" id="PF00176">
    <property type="entry name" value="SNF2-rel_dom"/>
    <property type="match status" value="1"/>
</dbReference>
<dbReference type="InterPro" id="IPR016024">
    <property type="entry name" value="ARM-type_fold"/>
</dbReference>
<dbReference type="FunFam" id="1.25.10.10:FF:000508">
    <property type="entry name" value="Probable helicase mot1"/>
    <property type="match status" value="1"/>
</dbReference>
<feature type="region of interest" description="Disordered" evidence="17">
    <location>
        <begin position="66"/>
        <end position="112"/>
    </location>
</feature>
<evidence type="ECO:0000256" key="5">
    <source>
        <dbReference type="ARBA" id="ARBA00022801"/>
    </source>
</evidence>
<dbReference type="Pfam" id="PF00271">
    <property type="entry name" value="Helicase_C"/>
    <property type="match status" value="1"/>
</dbReference>
<feature type="region of interest" description="Disordered" evidence="17">
    <location>
        <begin position="256"/>
        <end position="275"/>
    </location>
</feature>
<dbReference type="GO" id="GO:0006364">
    <property type="term" value="P:rRNA processing"/>
    <property type="evidence" value="ECO:0007669"/>
    <property type="project" value="EnsemblFungi"/>
</dbReference>
<keyword evidence="4" id="KW-0547">Nucleotide-binding</keyword>
<dbReference type="InterPro" id="IPR000330">
    <property type="entry name" value="SNF2_N"/>
</dbReference>
<dbReference type="InterPro" id="IPR014001">
    <property type="entry name" value="Helicase_ATP-bd"/>
</dbReference>
<comment type="subunit">
    <text evidence="13">Forms the NCT transcriptional regulatory complex with nctA and nctB.</text>
</comment>
<evidence type="ECO:0000256" key="7">
    <source>
        <dbReference type="ARBA" id="ARBA00022840"/>
    </source>
</evidence>
<dbReference type="GO" id="GO:0005524">
    <property type="term" value="F:ATP binding"/>
    <property type="evidence" value="ECO:0007669"/>
    <property type="project" value="UniProtKB-KW"/>
</dbReference>
<evidence type="ECO:0000256" key="6">
    <source>
        <dbReference type="ARBA" id="ARBA00022806"/>
    </source>
</evidence>
<comment type="caution">
    <text evidence="20">The sequence shown here is derived from an EMBL/GenBank/DDBJ whole genome shotgun (WGS) entry which is preliminary data.</text>
</comment>
<keyword evidence="11" id="KW-0539">Nucleus</keyword>
<evidence type="ECO:0000256" key="3">
    <source>
        <dbReference type="ARBA" id="ARBA00022737"/>
    </source>
</evidence>
<keyword evidence="9" id="KW-0238">DNA-binding</keyword>
<evidence type="ECO:0000259" key="19">
    <source>
        <dbReference type="PROSITE" id="PS51194"/>
    </source>
</evidence>
<name>A0A0P7BT18_9HYPO</name>
<proteinExistence type="inferred from homology"/>
<feature type="domain" description="Helicase C-terminal" evidence="19">
    <location>
        <begin position="1660"/>
        <end position="1811"/>
    </location>
</feature>
<dbReference type="GO" id="GO:0004386">
    <property type="term" value="F:helicase activity"/>
    <property type="evidence" value="ECO:0007669"/>
    <property type="project" value="UniProtKB-KW"/>
</dbReference>
<keyword evidence="3" id="KW-0677">Repeat</keyword>
<evidence type="ECO:0000256" key="9">
    <source>
        <dbReference type="ARBA" id="ARBA00023125"/>
    </source>
</evidence>
<evidence type="ECO:0000256" key="17">
    <source>
        <dbReference type="SAM" id="MobiDB-lite"/>
    </source>
</evidence>
<dbReference type="SMART" id="SM00487">
    <property type="entry name" value="DEXDc"/>
    <property type="match status" value="1"/>
</dbReference>
<evidence type="ECO:0000313" key="20">
    <source>
        <dbReference type="EMBL" id="KPM43503.1"/>
    </source>
</evidence>
<dbReference type="InterPro" id="IPR001650">
    <property type="entry name" value="Helicase_C-like"/>
</dbReference>
<evidence type="ECO:0000256" key="16">
    <source>
        <dbReference type="ARBA" id="ARBA00081329"/>
    </source>
</evidence>
<dbReference type="GO" id="GO:0042790">
    <property type="term" value="P:nucleolar large rRNA transcription by RNA polymerase I"/>
    <property type="evidence" value="ECO:0007669"/>
    <property type="project" value="EnsemblFungi"/>
</dbReference>
<dbReference type="SUPFAM" id="SSF52540">
    <property type="entry name" value="P-loop containing nucleoside triphosphate hydrolases"/>
    <property type="match status" value="2"/>
</dbReference>
<keyword evidence="21" id="KW-1185">Reference proteome</keyword>
<keyword evidence="6 20" id="KW-0347">Helicase</keyword>
<evidence type="ECO:0000256" key="11">
    <source>
        <dbReference type="ARBA" id="ARBA00023242"/>
    </source>
</evidence>
<dbReference type="OrthoDB" id="10252227at2759"/>
<keyword evidence="10" id="KW-0804">Transcription</keyword>
<comment type="subcellular location">
    <subcellularLocation>
        <location evidence="1">Nucleus</location>
    </subcellularLocation>
</comment>
<dbReference type="CDD" id="cd17999">
    <property type="entry name" value="DEXHc_Mot1"/>
    <property type="match status" value="1"/>
</dbReference>
<evidence type="ECO:0000256" key="15">
    <source>
        <dbReference type="ARBA" id="ARBA00081280"/>
    </source>
</evidence>
<protein>
    <recommendedName>
        <fullName evidence="14">TATA-binding protein-associated factor mot1</fullName>
    </recommendedName>
    <alternativeName>
        <fullName evidence="16">Modifier of transcription 1</fullName>
    </alternativeName>
    <alternativeName>
        <fullName evidence="15">NCT transcriptional regulatory complex subunit mot1</fullName>
    </alternativeName>
</protein>
<dbReference type="InterPro" id="IPR049730">
    <property type="entry name" value="SNF2/RAD54-like_C"/>
</dbReference>
<feature type="compositionally biased region" description="Basic and acidic residues" evidence="17">
    <location>
        <begin position="84"/>
        <end position="101"/>
    </location>
</feature>
<gene>
    <name evidence="20" type="ORF">AK830_g3081</name>
</gene>
<organism evidence="20 21">
    <name type="scientific">Neonectria ditissima</name>
    <dbReference type="NCBI Taxonomy" id="78410"/>
    <lineage>
        <taxon>Eukaryota</taxon>
        <taxon>Fungi</taxon>
        <taxon>Dikarya</taxon>
        <taxon>Ascomycota</taxon>
        <taxon>Pezizomycotina</taxon>
        <taxon>Sordariomycetes</taxon>
        <taxon>Hypocreomycetidae</taxon>
        <taxon>Hypocreales</taxon>
        <taxon>Nectriaceae</taxon>
        <taxon>Neonectria</taxon>
    </lineage>
</organism>
<dbReference type="Gene3D" id="3.40.50.300">
    <property type="entry name" value="P-loop containing nucleotide triphosphate hydrolases"/>
    <property type="match status" value="1"/>
</dbReference>
<dbReference type="SMART" id="SM00490">
    <property type="entry name" value="HELICc"/>
    <property type="match status" value="1"/>
</dbReference>
<comment type="similarity">
    <text evidence="2">Belongs to the SNF2/RAD54 helicase family.</text>
</comment>
<dbReference type="InterPro" id="IPR044078">
    <property type="entry name" value="Mot1_ATP-bd"/>
</dbReference>
<dbReference type="InterPro" id="IPR044972">
    <property type="entry name" value="Mot1"/>
</dbReference>
<dbReference type="GO" id="GO:0016887">
    <property type="term" value="F:ATP hydrolysis activity"/>
    <property type="evidence" value="ECO:0007669"/>
    <property type="project" value="EnsemblFungi"/>
</dbReference>
<evidence type="ECO:0000256" key="8">
    <source>
        <dbReference type="ARBA" id="ARBA00023015"/>
    </source>
</evidence>
<evidence type="ECO:0000256" key="1">
    <source>
        <dbReference type="ARBA" id="ARBA00004123"/>
    </source>
</evidence>
<dbReference type="InterPro" id="IPR027417">
    <property type="entry name" value="P-loop_NTPase"/>
</dbReference>
<keyword evidence="7" id="KW-0067">ATP-binding</keyword>
<evidence type="ECO:0000256" key="2">
    <source>
        <dbReference type="ARBA" id="ARBA00007025"/>
    </source>
</evidence>
<feature type="compositionally biased region" description="Polar residues" evidence="17">
    <location>
        <begin position="204"/>
        <end position="219"/>
    </location>
</feature>
<evidence type="ECO:0000313" key="21">
    <source>
        <dbReference type="Proteomes" id="UP000050424"/>
    </source>
</evidence>
<dbReference type="GO" id="GO:0000228">
    <property type="term" value="C:nuclear chromosome"/>
    <property type="evidence" value="ECO:0007669"/>
    <property type="project" value="EnsemblFungi"/>
</dbReference>
<dbReference type="CDD" id="cd18793">
    <property type="entry name" value="SF2_C_SNF"/>
    <property type="match status" value="1"/>
</dbReference>
<dbReference type="Pfam" id="PF12054">
    <property type="entry name" value="DUF3535"/>
    <property type="match status" value="1"/>
</dbReference>
<dbReference type="InterPro" id="IPR011989">
    <property type="entry name" value="ARM-like"/>
</dbReference>
<evidence type="ECO:0000256" key="4">
    <source>
        <dbReference type="ARBA" id="ARBA00022741"/>
    </source>
</evidence>
<dbReference type="GO" id="GO:0005667">
    <property type="term" value="C:transcription regulator complex"/>
    <property type="evidence" value="ECO:0007669"/>
    <property type="project" value="EnsemblFungi"/>
</dbReference>
<dbReference type="Proteomes" id="UP000050424">
    <property type="component" value="Unassembled WGS sequence"/>
</dbReference>
<evidence type="ECO:0000256" key="14">
    <source>
        <dbReference type="ARBA" id="ARBA00073046"/>
    </source>
</evidence>
<evidence type="ECO:0000256" key="13">
    <source>
        <dbReference type="ARBA" id="ARBA00064550"/>
    </source>
</evidence>
<sequence>MASRLDRLVTILETGSTRLIRDTAVNQLADWQKQHPDELFNLLSRVVPYLRHKEWETRRTAASALGKIVDNAPLHDPNAEDEPSEPKKEEHVGENGHIKKEEEDDDRESAIPEDDLFRLESLDVEMILLHGRELLRGGGIEYGLASLDPQARLAHQKKTLIGRLGLLGRKFEDEDMPFASGEVPPPPPLDASNGNGVKADGAAGQSQPTEESQLSSRQLNVLKRKRKREAMKASQGKGGFGDLSVRRSLTSGSEVLADDQQIADPDAKKNGKVNDYFNLDRPADIDEDTKVVSEFKGPIIPMKSELESEETIEGSEWPYERLCDFLKVDIFDPSWETRHGAAMGLREVIRVHGGGAARRHGKSRDENDALNRKWLDDLACRLSCVLMLDRFTDYSSDTSVAPIRETIGQSLGSVLKHLPSVSVYSTYQILYRMVMQEDLKLDRPVWAVCHGGMIGLRYVVAVRKDLLLQDGDMIDGVIRAVMKGLGDMDDDVRSVSAATLIPMAKEFVMMRPGKLDGLVNIIWESLSNLGDDLSASTGRIMDLLATLCSFPEVLEAMKTSAAQDEERSFTLLVPRLYPFLRHTITSVRLAVLKALLTFANLGDDTSQGWLNGRILRLIFQNILVERDKEALSMSMDLWAALVGSLAKQPDILADEFAAHIDPMMQLTLHPIGVSRNPIPMNATLFQKPSGGTYTMPGVIQHVPRKQSSPDGSDRAPKRRRKSTKVDDVPTSSLTHDVDGHMMQGDVDLVGMDVLIRSRVSAAKAMGLIMSAVPTASLDDYDALLVPGLSSAFSSTQLTSCAVIDEYAKNCQTSADSSRYVDNVQRIVDSERPASYRDLVNFIQRVRTQCQQLIHFFRDHGKVSHSKLPTLPVVVQGEAEAGPSAFSIATAEKCVGDDYERMKKAMSPGQRLIASQQLAEARSVTILAIEEAKNVKAARDVRIKAAAACAMVAMNVLPKKPSPLIKGIMDSVKTEESQLLQVRSADTIARLVQLFTNKGRKGPADKVVSNLVKFSCVEVAETPEFPVHASKTDCVLSMQKEEDRIDHPNAAKWAKEAKAARITRRGAKEALEILSRTYGAKLLETVPSLRTFMEEPLVKAFSGSLPSEAKDPEDTFGQEIVDAMSVIRTMTPTLDTALHSFVMEMMPLVIKALHSELSVFRYMAAKCVATICSVITVDGMTALVEKVLPSITNPIDLSFRQGAIEAIYHLIAVMGDSILPYVIFLIVPVLGRMSDSDNEIRLIATTSFATLVKLVPLEAGIPDPPGLSEEMFKGRDRERTFIAQLLDPKKVEQFKIPVAIKAELRSYQQEGVNWLHFLNKYHLHGILCDDMGLGKTLQTLCIVASDHHQRAEEFAKTQSPDFRKLPSLIVCPPTLSGHWQQEIKTYAPFLSVTAYVGPPIERKAMKDKLGETDIVITSYDVCRNDSEILDKHNWNYVVLDEGHLIKNPKAKITQAVKRLVSNHRLILTGTPIQNNVLELWSLFDFLMPGFLGAERVFLDRFAKPIAASRFSKASSKEQEAGALAIEALHKQVLPFLLRRLKEEVLNDLPPKILQNYYCDLSDLQKKLFEDFTKKQGKKIQAEAGREDKESKQHIFQALQYMRKLCNSPAMVMKPGNTHYEETQKILQKQGTSIEDPRHAPKLTALRDLLVDCGIGVEGGDSNDPLYQPIKPHRALIFCQMKEMLDMVQNKVLKDLLPSVSHLRLDGSVEANKRQDIVNKFNSDPSYDVLLLTTSVGGLGLNLTGADTVIFVEHDWNPQKDLQAMDRAHRIGQKKVVNVYRLITRGTLEEKILSLQRFKIDVASTVVNQQNAGLSTMDTDQILDLFNLGDSGPNLITDKPHNSMEGREEDMVDIETGDVLQPGQPGGKKAWLDDLGELWDNKQYEESFDLDDFMKTMS</sequence>
<evidence type="ECO:0000256" key="10">
    <source>
        <dbReference type="ARBA" id="ARBA00023163"/>
    </source>
</evidence>
<dbReference type="FunFam" id="3.40.50.300:FF:000428">
    <property type="entry name" value="TATA-binding protein-associated factor 172"/>
    <property type="match status" value="1"/>
</dbReference>
<comment type="function">
    <text evidence="12">Regulates transcription in association with TATA binding protein (TBP). Removes TBP from the TATA box via its C-terminal ATPase activity. Both transcription activation and repression require its ATPase activity. Part of the NCT transcriptional regulatory complex that acts as a key regulator of ergosterol biosynthesis and the azole exporter cdr1B. The NCT complex binds the promoters of genes linked to azole susceptibility, and especially represses the expression of cdr1B transporter.</text>
</comment>
<dbReference type="GO" id="GO:0003677">
    <property type="term" value="F:DNA binding"/>
    <property type="evidence" value="ECO:0007669"/>
    <property type="project" value="UniProtKB-KW"/>
</dbReference>
<evidence type="ECO:0000256" key="12">
    <source>
        <dbReference type="ARBA" id="ARBA00053370"/>
    </source>
</evidence>
<dbReference type="PROSITE" id="PS51194">
    <property type="entry name" value="HELICASE_CTER"/>
    <property type="match status" value="1"/>
</dbReference>
<dbReference type="SUPFAM" id="SSF48371">
    <property type="entry name" value="ARM repeat"/>
    <property type="match status" value="1"/>
</dbReference>
<dbReference type="FunFam" id="3.40.50.10810:FF:000009">
    <property type="entry name" value="B-TFIID TATA-box-binding protein-associated factor 1"/>
    <property type="match status" value="1"/>
</dbReference>
<feature type="region of interest" description="Disordered" evidence="17">
    <location>
        <begin position="175"/>
        <end position="244"/>
    </location>
</feature>
<keyword evidence="5" id="KW-0378">Hydrolase</keyword>